<keyword evidence="2" id="KW-0812">Transmembrane</keyword>
<feature type="transmembrane region" description="Helical" evidence="2">
    <location>
        <begin position="485"/>
        <end position="503"/>
    </location>
</feature>
<sequence>MSNDISSSRSTATSSRPCKTLRGRVKFQQSEHDGAVDDDDNTEEGPPRPLPKSDYKSLYKWWNDEYRLVVVCIIGAIVLGIIFKSYNGEPIPQLMNGKLDFDVIIVAMFTCVRVAMSGIVETSISQSAWIWVSEARQRRTNDSRARLEDFKIYDEASRGLWGSLYLLWRLRGRHLACIGALIVILVHGLEASSQQLYRTIPSLAALIHVVPALNVSTKAAVYSGILSVDVKTLDLDCSGINCTWPIIPTLAVCGECNPLEMRTICTDKSQTCRYSLPKGTSVEISRNAPTTERFKTAASEGIIHRFNSTTQTYISVFDVLWVMKSKRETKSVAQECALWFCMKSFNFKITEGQLKQNITKRWPTTRFELSNSAHGDEYVFVDIPKDMNAAPESRYSVSKKALAALRRFVDPLVETTYEKQYTIINFSSDWAEGIYNAREKLSEWVDRFSISLTNEVRLHGEVRDKDRHRYTGHAYVEVQVIVVDWMWMLFPTGLIIISIYHLFHTIIRGARDGISVWKSDSLPMLFCRIDASILAKVGDGMDVPNGLDEAVGDVKVCLLREDDGDWVFKPIESEESSSSSSSESDSGF</sequence>
<dbReference type="Proteomes" id="UP000070121">
    <property type="component" value="Unassembled WGS sequence"/>
</dbReference>
<dbReference type="PANTHER" id="PTHR35394:SF5">
    <property type="entry name" value="DUF3176 DOMAIN-CONTAINING PROTEIN"/>
    <property type="match status" value="1"/>
</dbReference>
<dbReference type="Pfam" id="PF11374">
    <property type="entry name" value="DUF3176"/>
    <property type="match status" value="1"/>
</dbReference>
<accession>A0A135V856</accession>
<dbReference type="OrthoDB" id="5242705at2759"/>
<reference evidence="3 4" key="1">
    <citation type="submission" date="2014-02" db="EMBL/GenBank/DDBJ databases">
        <title>The genome sequence of Colletotrichum salicis CBS 607.94.</title>
        <authorList>
            <person name="Baroncelli R."/>
            <person name="Thon M.R."/>
        </authorList>
    </citation>
    <scope>NUCLEOTIDE SEQUENCE [LARGE SCALE GENOMIC DNA]</scope>
    <source>
        <strain evidence="3 4">CBS 607.94</strain>
    </source>
</reference>
<evidence type="ECO:0000313" key="3">
    <source>
        <dbReference type="EMBL" id="KXH68792.1"/>
    </source>
</evidence>
<organism evidence="3 4">
    <name type="scientific">Colletotrichum salicis</name>
    <dbReference type="NCBI Taxonomy" id="1209931"/>
    <lineage>
        <taxon>Eukaryota</taxon>
        <taxon>Fungi</taxon>
        <taxon>Dikarya</taxon>
        <taxon>Ascomycota</taxon>
        <taxon>Pezizomycotina</taxon>
        <taxon>Sordariomycetes</taxon>
        <taxon>Hypocreomycetidae</taxon>
        <taxon>Glomerellales</taxon>
        <taxon>Glomerellaceae</taxon>
        <taxon>Colletotrichum</taxon>
        <taxon>Colletotrichum acutatum species complex</taxon>
    </lineage>
</organism>
<protein>
    <submittedName>
        <fullName evidence="3">Uncharacterized protein</fullName>
    </submittedName>
</protein>
<dbReference type="InterPro" id="IPR021514">
    <property type="entry name" value="DUF3176"/>
</dbReference>
<evidence type="ECO:0000256" key="2">
    <source>
        <dbReference type="SAM" id="Phobius"/>
    </source>
</evidence>
<evidence type="ECO:0000313" key="4">
    <source>
        <dbReference type="Proteomes" id="UP000070121"/>
    </source>
</evidence>
<dbReference type="PANTHER" id="PTHR35394">
    <property type="entry name" value="DUF3176 DOMAIN-CONTAINING PROTEIN"/>
    <property type="match status" value="1"/>
</dbReference>
<name>A0A135V856_9PEZI</name>
<comment type="caution">
    <text evidence="3">The sequence shown here is derived from an EMBL/GenBank/DDBJ whole genome shotgun (WGS) entry which is preliminary data.</text>
</comment>
<dbReference type="STRING" id="1209931.A0A135V856"/>
<evidence type="ECO:0000256" key="1">
    <source>
        <dbReference type="SAM" id="MobiDB-lite"/>
    </source>
</evidence>
<feature type="region of interest" description="Disordered" evidence="1">
    <location>
        <begin position="1"/>
        <end position="50"/>
    </location>
</feature>
<feature type="compositionally biased region" description="Low complexity" evidence="1">
    <location>
        <begin position="1"/>
        <end position="16"/>
    </location>
</feature>
<keyword evidence="4" id="KW-1185">Reference proteome</keyword>
<keyword evidence="2" id="KW-0472">Membrane</keyword>
<dbReference type="EMBL" id="JFFI01000222">
    <property type="protein sequence ID" value="KXH68792.1"/>
    <property type="molecule type" value="Genomic_DNA"/>
</dbReference>
<feature type="transmembrane region" description="Helical" evidence="2">
    <location>
        <begin position="66"/>
        <end position="83"/>
    </location>
</feature>
<proteinExistence type="predicted"/>
<dbReference type="AlphaFoldDB" id="A0A135V856"/>
<gene>
    <name evidence="3" type="ORF">CSAL01_00060</name>
</gene>
<keyword evidence="2" id="KW-1133">Transmembrane helix</keyword>